<evidence type="ECO:0000313" key="10">
    <source>
        <dbReference type="EMBL" id="POS72246.1"/>
    </source>
</evidence>
<dbReference type="InterPro" id="IPR011527">
    <property type="entry name" value="ABC1_TM_dom"/>
</dbReference>
<accession>A0A2P5HPQ5</accession>
<dbReference type="Proteomes" id="UP000094444">
    <property type="component" value="Unassembled WGS sequence"/>
</dbReference>
<dbReference type="InterPro" id="IPR036640">
    <property type="entry name" value="ABC1_TM_sf"/>
</dbReference>
<keyword evidence="5" id="KW-0067">ATP-binding</keyword>
<organism evidence="10 11">
    <name type="scientific">Diaporthe helianthi</name>
    <dbReference type="NCBI Taxonomy" id="158607"/>
    <lineage>
        <taxon>Eukaryota</taxon>
        <taxon>Fungi</taxon>
        <taxon>Dikarya</taxon>
        <taxon>Ascomycota</taxon>
        <taxon>Pezizomycotina</taxon>
        <taxon>Sordariomycetes</taxon>
        <taxon>Sordariomycetidae</taxon>
        <taxon>Diaporthales</taxon>
        <taxon>Diaporthaceae</taxon>
        <taxon>Diaporthe</taxon>
    </lineage>
</organism>
<dbReference type="OrthoDB" id="5232953at2759"/>
<keyword evidence="7 8" id="KW-0472">Membrane</keyword>
<dbReference type="GO" id="GO:0016020">
    <property type="term" value="C:membrane"/>
    <property type="evidence" value="ECO:0007669"/>
    <property type="project" value="UniProtKB-SubCell"/>
</dbReference>
<dbReference type="Gene3D" id="3.40.50.300">
    <property type="entry name" value="P-loop containing nucleotide triphosphate hydrolases"/>
    <property type="match status" value="1"/>
</dbReference>
<dbReference type="Pfam" id="PF00664">
    <property type="entry name" value="ABC_membrane"/>
    <property type="match status" value="1"/>
</dbReference>
<comment type="caution">
    <text evidence="10">The sequence shown here is derived from an EMBL/GenBank/DDBJ whole genome shotgun (WGS) entry which is preliminary data.</text>
</comment>
<dbReference type="InParanoid" id="A0A2P5HPQ5"/>
<evidence type="ECO:0000256" key="8">
    <source>
        <dbReference type="SAM" id="Phobius"/>
    </source>
</evidence>
<evidence type="ECO:0000256" key="6">
    <source>
        <dbReference type="ARBA" id="ARBA00022989"/>
    </source>
</evidence>
<gene>
    <name evidence="10" type="ORF">DHEL01_v209360</name>
</gene>
<dbReference type="Gene3D" id="1.20.1560.10">
    <property type="entry name" value="ABC transporter type 1, transmembrane domain"/>
    <property type="match status" value="1"/>
</dbReference>
<dbReference type="PANTHER" id="PTHR24223:SF345">
    <property type="entry name" value="ABC MULTIDRUG TRANSPORTER (EUROFUNG)"/>
    <property type="match status" value="1"/>
</dbReference>
<evidence type="ECO:0000256" key="4">
    <source>
        <dbReference type="ARBA" id="ARBA00022741"/>
    </source>
</evidence>
<dbReference type="GO" id="GO:0005524">
    <property type="term" value="F:ATP binding"/>
    <property type="evidence" value="ECO:0007669"/>
    <property type="project" value="UniProtKB-KW"/>
</dbReference>
<dbReference type="SUPFAM" id="SSF52540">
    <property type="entry name" value="P-loop containing nucleoside triphosphate hydrolases"/>
    <property type="match status" value="1"/>
</dbReference>
<proteinExistence type="predicted"/>
<evidence type="ECO:0000313" key="11">
    <source>
        <dbReference type="Proteomes" id="UP000094444"/>
    </source>
</evidence>
<keyword evidence="3 8" id="KW-0812">Transmembrane</keyword>
<evidence type="ECO:0000256" key="1">
    <source>
        <dbReference type="ARBA" id="ARBA00004141"/>
    </source>
</evidence>
<feature type="domain" description="ABC transmembrane type-1" evidence="9">
    <location>
        <begin position="1"/>
        <end position="165"/>
    </location>
</feature>
<dbReference type="InterPro" id="IPR050173">
    <property type="entry name" value="ABC_transporter_C-like"/>
</dbReference>
<keyword evidence="11" id="KW-1185">Reference proteome</keyword>
<evidence type="ECO:0000259" key="9">
    <source>
        <dbReference type="PROSITE" id="PS50929"/>
    </source>
</evidence>
<feature type="transmembrane region" description="Helical" evidence="8">
    <location>
        <begin position="140"/>
        <end position="158"/>
    </location>
</feature>
<dbReference type="GO" id="GO:0140359">
    <property type="term" value="F:ABC-type transporter activity"/>
    <property type="evidence" value="ECO:0007669"/>
    <property type="project" value="InterPro"/>
</dbReference>
<evidence type="ECO:0000256" key="7">
    <source>
        <dbReference type="ARBA" id="ARBA00023136"/>
    </source>
</evidence>
<sequence length="375" mass="41355">MLSMLTQIFKLIVQVSLLLTAQKALALSLPVCVAVVYLVQKVYLRTSRQLRLLELESQAAVYSSFLESNEGVSTIRSFGWEKQIEDENIKYLDKSQQPSYILLCLQRWLNIVLDLIVSGIATGLIFLSVTLKGTTTAGQIGMALNIVLLANATLLGLVESWTNLEISLGAISRIKHLEDETPKEDKPHENFIPDAIWPSAGSVEINDVSVAYKYGHDPNQPSASLTDKCIIAILERISLWQHFASGTHTKDSQILNTPMESLPPMSTGQSQLLALCRAILQAQVLKSLSVEAHPNTTHVKPILLLDEATSSLDQATESAMRRIIHEEFTAKGHTVIAITHRLSGMAEYMRSGQDAVVSLSQGRIEKVVEAQDFLI</sequence>
<dbReference type="PANTHER" id="PTHR24223">
    <property type="entry name" value="ATP-BINDING CASSETTE SUB-FAMILY C"/>
    <property type="match status" value="1"/>
</dbReference>
<keyword evidence="2" id="KW-0813">Transport</keyword>
<protein>
    <submittedName>
        <fullName evidence="10">ABC transporter</fullName>
    </submittedName>
</protein>
<dbReference type="EMBL" id="MAVT02001048">
    <property type="protein sequence ID" value="POS72246.1"/>
    <property type="molecule type" value="Genomic_DNA"/>
</dbReference>
<dbReference type="SUPFAM" id="SSF90123">
    <property type="entry name" value="ABC transporter transmembrane region"/>
    <property type="match status" value="1"/>
</dbReference>
<evidence type="ECO:0000256" key="5">
    <source>
        <dbReference type="ARBA" id="ARBA00022840"/>
    </source>
</evidence>
<dbReference type="CDD" id="cd18580">
    <property type="entry name" value="ABC_6TM_ABCC_D2"/>
    <property type="match status" value="1"/>
</dbReference>
<feature type="transmembrane region" description="Helical" evidence="8">
    <location>
        <begin position="108"/>
        <end position="128"/>
    </location>
</feature>
<comment type="subcellular location">
    <subcellularLocation>
        <location evidence="1">Membrane</location>
        <topology evidence="1">Multi-pass membrane protein</topology>
    </subcellularLocation>
</comment>
<dbReference type="InterPro" id="IPR027417">
    <property type="entry name" value="P-loop_NTPase"/>
</dbReference>
<keyword evidence="4" id="KW-0547">Nucleotide-binding</keyword>
<dbReference type="PROSITE" id="PS50929">
    <property type="entry name" value="ABC_TM1F"/>
    <property type="match status" value="1"/>
</dbReference>
<dbReference type="STRING" id="158607.A0A2P5HPQ5"/>
<keyword evidence="6 8" id="KW-1133">Transmembrane helix</keyword>
<evidence type="ECO:0000256" key="3">
    <source>
        <dbReference type="ARBA" id="ARBA00022692"/>
    </source>
</evidence>
<dbReference type="AlphaFoldDB" id="A0A2P5HPQ5"/>
<reference evidence="10" key="1">
    <citation type="submission" date="2017-09" db="EMBL/GenBank/DDBJ databases">
        <title>Polyketide synthases of a Diaporthe helianthi virulent isolate.</title>
        <authorList>
            <person name="Baroncelli R."/>
        </authorList>
    </citation>
    <scope>NUCLEOTIDE SEQUENCE [LARGE SCALE GENOMIC DNA]</scope>
    <source>
        <strain evidence="10">7/96</strain>
    </source>
</reference>
<name>A0A2P5HPQ5_DIAHE</name>
<evidence type="ECO:0000256" key="2">
    <source>
        <dbReference type="ARBA" id="ARBA00022448"/>
    </source>
</evidence>
<dbReference type="InterPro" id="IPR044726">
    <property type="entry name" value="ABCC_6TM_D2"/>
</dbReference>